<dbReference type="Proteomes" id="UP000198644">
    <property type="component" value="Unassembled WGS sequence"/>
</dbReference>
<gene>
    <name evidence="1" type="ORF">SAMN05216203_1849</name>
</gene>
<dbReference type="AlphaFoldDB" id="A0A1I6I5H7"/>
<dbReference type="InterPro" id="IPR032347">
    <property type="entry name" value="DUF4864"/>
</dbReference>
<dbReference type="STRING" id="650891.SAMN05216203_1849"/>
<dbReference type="RefSeq" id="WP_092011208.1">
    <property type="nucleotide sequence ID" value="NZ_FOYW01000001.1"/>
</dbReference>
<name>A0A1I6I5H7_9GAMM</name>
<protein>
    <recommendedName>
        <fullName evidence="3">DUF4864 domain-containing protein</fullName>
    </recommendedName>
</protein>
<accession>A0A1I6I5H7</accession>
<dbReference type="Pfam" id="PF16156">
    <property type="entry name" value="DUF4864"/>
    <property type="match status" value="1"/>
</dbReference>
<keyword evidence="2" id="KW-1185">Reference proteome</keyword>
<evidence type="ECO:0008006" key="3">
    <source>
        <dbReference type="Google" id="ProtNLM"/>
    </source>
</evidence>
<dbReference type="OrthoDB" id="9130422at2"/>
<organism evidence="1 2">
    <name type="scientific">Marinobacter daqiaonensis</name>
    <dbReference type="NCBI Taxonomy" id="650891"/>
    <lineage>
        <taxon>Bacteria</taxon>
        <taxon>Pseudomonadati</taxon>
        <taxon>Pseudomonadota</taxon>
        <taxon>Gammaproteobacteria</taxon>
        <taxon>Pseudomonadales</taxon>
        <taxon>Marinobacteraceae</taxon>
        <taxon>Marinobacter</taxon>
    </lineage>
</organism>
<reference evidence="1 2" key="1">
    <citation type="submission" date="2016-10" db="EMBL/GenBank/DDBJ databases">
        <authorList>
            <person name="de Groot N.N."/>
        </authorList>
    </citation>
    <scope>NUCLEOTIDE SEQUENCE [LARGE SCALE GENOMIC DNA]</scope>
    <source>
        <strain evidence="1 2">CGMCC 1.9167</strain>
    </source>
</reference>
<dbReference type="EMBL" id="FOYW01000001">
    <property type="protein sequence ID" value="SFR61996.1"/>
    <property type="molecule type" value="Genomic_DNA"/>
</dbReference>
<evidence type="ECO:0000313" key="1">
    <source>
        <dbReference type="EMBL" id="SFR61996.1"/>
    </source>
</evidence>
<proteinExistence type="predicted"/>
<evidence type="ECO:0000313" key="2">
    <source>
        <dbReference type="Proteomes" id="UP000198644"/>
    </source>
</evidence>
<sequence>MWNRTGVRSRLHGASAGLLVTLLVLALVTAVPKVTAGSAEADIRDTILRQIEAFATDDHQRAWDIASEGIQRRFGTSEVFLSMVEQAYPAIHRATAIEFREYVPHGYFDIQVVRLTGPQGARWNAYYRMVEEDGQWRIAGVRVQKADTGI</sequence>